<dbReference type="Proteomes" id="UP001054837">
    <property type="component" value="Unassembled WGS sequence"/>
</dbReference>
<comment type="caution">
    <text evidence="1">The sequence shown here is derived from an EMBL/GenBank/DDBJ whole genome shotgun (WGS) entry which is preliminary data.</text>
</comment>
<proteinExistence type="predicted"/>
<reference evidence="1 2" key="1">
    <citation type="submission" date="2021-06" db="EMBL/GenBank/DDBJ databases">
        <title>Caerostris darwini draft genome.</title>
        <authorList>
            <person name="Kono N."/>
            <person name="Arakawa K."/>
        </authorList>
    </citation>
    <scope>NUCLEOTIDE SEQUENCE [LARGE SCALE GENOMIC DNA]</scope>
</reference>
<dbReference type="AlphaFoldDB" id="A0AAV4VLD6"/>
<evidence type="ECO:0000313" key="2">
    <source>
        <dbReference type="Proteomes" id="UP001054837"/>
    </source>
</evidence>
<keyword evidence="2" id="KW-1185">Reference proteome</keyword>
<name>A0AAV4VLD6_9ARAC</name>
<evidence type="ECO:0000313" key="1">
    <source>
        <dbReference type="EMBL" id="GIY71140.1"/>
    </source>
</evidence>
<accession>A0AAV4VLD6</accession>
<protein>
    <submittedName>
        <fullName evidence="1">Uncharacterized protein</fullName>
    </submittedName>
</protein>
<sequence length="93" mass="10765">MEPHIMTELAHSLAKKESFPNYYLTQLKQESGKKEKILRKTANQESYPRSYLPNDPFFAVCRERKEKFGTRLFYAVVLVPSGSCSGAKRFEES</sequence>
<dbReference type="EMBL" id="BPLQ01013294">
    <property type="protein sequence ID" value="GIY71140.1"/>
    <property type="molecule type" value="Genomic_DNA"/>
</dbReference>
<gene>
    <name evidence="1" type="ORF">CDAR_472101</name>
</gene>
<organism evidence="1 2">
    <name type="scientific">Caerostris darwini</name>
    <dbReference type="NCBI Taxonomy" id="1538125"/>
    <lineage>
        <taxon>Eukaryota</taxon>
        <taxon>Metazoa</taxon>
        <taxon>Ecdysozoa</taxon>
        <taxon>Arthropoda</taxon>
        <taxon>Chelicerata</taxon>
        <taxon>Arachnida</taxon>
        <taxon>Araneae</taxon>
        <taxon>Araneomorphae</taxon>
        <taxon>Entelegynae</taxon>
        <taxon>Araneoidea</taxon>
        <taxon>Araneidae</taxon>
        <taxon>Caerostris</taxon>
    </lineage>
</organism>